<gene>
    <name evidence="1" type="ORF">Ate02nite_42300</name>
</gene>
<evidence type="ECO:0000313" key="1">
    <source>
        <dbReference type="EMBL" id="GIF21500.1"/>
    </source>
</evidence>
<name>A0A919TUM3_9ACTN</name>
<protein>
    <submittedName>
        <fullName evidence="1">Uncharacterized protein</fullName>
    </submittedName>
</protein>
<accession>A0A919TUM3</accession>
<keyword evidence="2" id="KW-1185">Reference proteome</keyword>
<dbReference type="Proteomes" id="UP000623608">
    <property type="component" value="Unassembled WGS sequence"/>
</dbReference>
<evidence type="ECO:0000313" key="2">
    <source>
        <dbReference type="Proteomes" id="UP000623608"/>
    </source>
</evidence>
<proteinExistence type="predicted"/>
<sequence length="84" mass="8747">MNIFSPELRSSQADDAEPSLAPLRPIANLCSAGACPTVYTSGSGTVVVQGYPVSSERAGVDVPEGEMLVEIPLDLLTDAVRNLS</sequence>
<dbReference type="RefSeq" id="WP_239147565.1">
    <property type="nucleotide sequence ID" value="NZ_BOMY01000030.1"/>
</dbReference>
<dbReference type="AlphaFoldDB" id="A0A919TUM3"/>
<comment type="caution">
    <text evidence="1">The sequence shown here is derived from an EMBL/GenBank/DDBJ whole genome shotgun (WGS) entry which is preliminary data.</text>
</comment>
<dbReference type="EMBL" id="BOMY01000030">
    <property type="protein sequence ID" value="GIF21500.1"/>
    <property type="molecule type" value="Genomic_DNA"/>
</dbReference>
<organism evidence="1 2">
    <name type="scientific">Paractinoplanes tereljensis</name>
    <dbReference type="NCBI Taxonomy" id="571912"/>
    <lineage>
        <taxon>Bacteria</taxon>
        <taxon>Bacillati</taxon>
        <taxon>Actinomycetota</taxon>
        <taxon>Actinomycetes</taxon>
        <taxon>Micromonosporales</taxon>
        <taxon>Micromonosporaceae</taxon>
        <taxon>Paractinoplanes</taxon>
    </lineage>
</organism>
<reference evidence="1" key="1">
    <citation type="submission" date="2021-01" db="EMBL/GenBank/DDBJ databases">
        <title>Whole genome shotgun sequence of Actinoplanes tereljensis NBRC 105297.</title>
        <authorList>
            <person name="Komaki H."/>
            <person name="Tamura T."/>
        </authorList>
    </citation>
    <scope>NUCLEOTIDE SEQUENCE</scope>
    <source>
        <strain evidence="1">NBRC 105297</strain>
    </source>
</reference>